<dbReference type="Proteomes" id="UP000220158">
    <property type="component" value="Chromosome 14"/>
</dbReference>
<evidence type="ECO:0000256" key="1">
    <source>
        <dbReference type="ARBA" id="ARBA00022737"/>
    </source>
</evidence>
<dbReference type="OrthoDB" id="5148094at2759"/>
<dbReference type="InterPro" id="IPR016024">
    <property type="entry name" value="ARM-type_fold"/>
</dbReference>
<dbReference type="SUPFAM" id="SSF48371">
    <property type="entry name" value="ARM repeat"/>
    <property type="match status" value="3"/>
</dbReference>
<dbReference type="Pfam" id="PF24987">
    <property type="entry name" value="HEAT_EF3_N"/>
    <property type="match status" value="1"/>
</dbReference>
<dbReference type="Gene3D" id="1.25.10.10">
    <property type="entry name" value="Leucine-rich Repeat Variant"/>
    <property type="match status" value="3"/>
</dbReference>
<dbReference type="GO" id="GO:0034198">
    <property type="term" value="P:cellular response to amino acid starvation"/>
    <property type="evidence" value="ECO:0007669"/>
    <property type="project" value="TreeGrafter"/>
</dbReference>
<feature type="compositionally biased region" description="Basic residues" evidence="3">
    <location>
        <begin position="2028"/>
        <end position="2042"/>
    </location>
</feature>
<keyword evidence="5" id="KW-1185">Reference proteome</keyword>
<evidence type="ECO:0000313" key="5">
    <source>
        <dbReference type="Proteomes" id="UP000220158"/>
    </source>
</evidence>
<dbReference type="GO" id="GO:0006417">
    <property type="term" value="P:regulation of translation"/>
    <property type="evidence" value="ECO:0007669"/>
    <property type="project" value="TreeGrafter"/>
</dbReference>
<accession>A0A1J1HB59</accession>
<protein>
    <recommendedName>
        <fullName evidence="6">Translational activator GCN1</fullName>
    </recommendedName>
</protein>
<dbReference type="EMBL" id="LN835309">
    <property type="protein sequence ID" value="CRH02301.1"/>
    <property type="molecule type" value="Genomic_DNA"/>
</dbReference>
<dbReference type="VEuPathDB" id="PlasmoDB:PRELSG_1403100"/>
<feature type="compositionally biased region" description="Acidic residues" evidence="3">
    <location>
        <begin position="2047"/>
        <end position="2134"/>
    </location>
</feature>
<reference evidence="4 5" key="1">
    <citation type="submission" date="2015-04" db="EMBL/GenBank/DDBJ databases">
        <authorList>
            <consortium name="Pathogen Informatics"/>
        </authorList>
    </citation>
    <scope>NUCLEOTIDE SEQUENCE [LARGE SCALE GENOMIC DNA]</scope>
    <source>
        <strain evidence="4 5">SGS1</strain>
    </source>
</reference>
<keyword evidence="1" id="KW-0677">Repeat</keyword>
<evidence type="ECO:0008006" key="6">
    <source>
        <dbReference type="Google" id="ProtNLM"/>
    </source>
</evidence>
<organism evidence="4 5">
    <name type="scientific">Plasmodium relictum</name>
    <dbReference type="NCBI Taxonomy" id="85471"/>
    <lineage>
        <taxon>Eukaryota</taxon>
        <taxon>Sar</taxon>
        <taxon>Alveolata</taxon>
        <taxon>Apicomplexa</taxon>
        <taxon>Aconoidasida</taxon>
        <taxon>Haemosporida</taxon>
        <taxon>Plasmodiidae</taxon>
        <taxon>Plasmodium</taxon>
        <taxon>Plasmodium (Haemamoeba)</taxon>
    </lineage>
</organism>
<dbReference type="InterPro" id="IPR011989">
    <property type="entry name" value="ARM-like"/>
</dbReference>
<dbReference type="PANTHER" id="PTHR23346:SF7">
    <property type="entry name" value="STALLED RIBOSOME SENSOR GCN1"/>
    <property type="match status" value="1"/>
</dbReference>
<feature type="compositionally biased region" description="Acidic residues" evidence="3">
    <location>
        <begin position="2142"/>
        <end position="2166"/>
    </location>
</feature>
<sequence>MLSEKNNIDNIFEFLYSKKKINENIQLLKNDIEDILKDGNNEQIVPRFINLVLFVKDEKYLKNNLSICLYIFSKSLSEINNINLKKNIFKYILKKLDNRSISYFDRALVCKRFFYICTFYDTLTELKNNTTFSDLFVNCLAFLDSLFYSNKKYNELSNKFRNIKKCIIHKLIIFFNNIFKMNKGIHENEYKNKLNEDFEFILNKFTKDNFFYIFVESFSLFMYSSNNNLLNREEYMETFVNCFSNHLNSSEEISLKINKSFKFFFRNLKDEKIFSIILKQIHRFDEAALTNSTPFYYYSELYNKDHFYDLLEIVINVKKKKNIENSNLLFLIILHKFHINNDHDSILKILFENNKKLNIIKFNEKVIFLRSIKYLLSTNKNKELKDIVISNKNIIINYLKNDLNEDVKLESLDFIKNVCSIFKNDKDIYNAFSSNVFEILEKFGKNNEKFLYFCILFYLHSISVIEVNEKMLTAFKSHLNLCLTKQILKYTYGVNLLLFLVIKNKFPSINVNNYINEILFKSIYNQNELFYLFDMNEIKKIPYDKFFFYMYSLCLLLHFIYIENKKIIPEYTNSINNDFLKYISLDHIEKEKVQILLNTNDNKSNKNINISQVNKKEDKKIEKDVQKININHLNMLCTLIILCMLHYLQEKNNKIELKKKKRKNCGNYILSLKKCVSNENNYEYQNFLDDFDMLLDILLMKKDIYQLILCNLYNYLFIYWNNSLLQNTNYYILRKFLFFLFSYVTKIDFDNNERENCYTLLLLCLCHPQIFYKNLTNPKSRKKIKKFISNKILNNVNFEIIINFVLKGYDYYNNDLHKNLCFNLVEIFYILEKKDSFTSKEENILDRNKRDISTYDNKNDVEMPESTGKNGLFTIKNLEIKEKLIFLTSKLIDMLDDKSIENIKDEEIEICKCPYDFLYVDKNVYQPTVVIESKNLKRNKHLVSTYGEETAELIMEEQLNKNRKANTNQTKEKKCNKNKGMTKEELEKEEIKKQNEIRINIYEKIERNKYLLKCIKKMSYINDVYDTKYINLLIKKIMIFLKNDLTSRYSQKYLNIIIDNMISTELLKCKNKITRCLYKISKYNKADETALMIFSSFNMNEKISYVLTLFLFPIVFHSINIINDKNITLNILKTLDILLHSKTKINDEDALKCLQISFSKYPDLDIELESFLNNFNSYLLNKKNIKTLLEFCITENEKRRNVIIKSLHKYIKNKEKEDVEMEIFKNELIYNYINIYKNDYNKETKHYCKEIISILKIPCVSDQYKLIDSLQKECLDFQNMVCKAIVGCTEKKNTKQLIIQLTSKYITFKEYGKIGILKTLEHLSKAYYITSIDDVEFILNFLLGLCLEEKNDIDKIKDYVIICGSSLINSYNEYISKFKKKKEQKRNINKNKKDIGKEKMLNNNDELSDYSNLGESFDYSSSSSSAIDNVTKIENEKEMRESFKRIYNVLNKYRDNKKSKHKNTLDLIVVMFYGCLGSNLKNESLELLNKLIEQILHKETDNFTQIEISIIIPKFIENLKNDKESDDDYNDIKEGTLNEEYNNFNSNNNKNGIHESHIRNEDIVNNIKGKNKNSKNNKLSNNDEVNGSIQAIKNKKKLKNEKENTNSLIYLETYDINILLDKLFYIIFNNKELKIRKGSCLLLGSAIKAHGMNLLKKHKILEKVNSNIHSEDVIKRQSFYLTYGSLFKVLKYKFEPYILKNFKLLLECYKDNVNNIKVLGISIIEEILNDISQYGMKKILPFIILNLKNSSTKNKDIISYLDTLHLIISKFDFINYIDNYTLVDLINLLCELVAETNTKVKEICIKIFNKLEKMIPNNEMKNISRQLLLCIYSPNDVHLNDFLDIFSSISFEFKIDNISLCLLFPIIKKGINNIRLEIKKKSLQIFYFLIYLVQDQSLFIIYYNNIFETLIVLLNDAIPDIRYLTAKSIGNISQFLDKNQKLFYIQFIFNILINTFSSVEKSGVALCLSSILSKCSENIANTFISKIIRLIDIKKYIEIRNKQTKKKKKNKDYITKFENKNDKENKKNKNSKKKKQCNKKQVKQIEYSEEEYTEELEYEDEEEEEEGEEEGEEEEGEEEDYDDEDNLEEVYSGDDEDDADEDENEEDNDEDNEEEYDFEVDDDDYDIYDDEDNEVKETYYKDDDDDDDDEDEEEYYEEYNDGESESDSSLCKNNEKKYDYLNGYYLIKKNENDEYLINIDDDLINWKLRYDKKIIKNGNAKEGLIGFFIYMPECEQNYTEKFLKNILQKLMLCLNDTNEKIRDISLRACKVLISIYSRNNTSLILKNIENKIYNGYWRLRKDCVILLNILIEKNLEINKEEKDIELLHILHERFYFMLSLICIMKNDKNMNVRQAAYNIYKNYVNKRILQEMWPILLKKITQNLSSKNNFKQVISALSLGDLVFKTDSSSLEFILDNMIKEFKTTKYISIRKGISLGFYEIFSKNKFDNLIVSHIHNIIYMIKELAYHKNTSDKIKMLCSLLRNIDTSILKNIISDIFNNVLTQSTTSMRDFSSKQIINFKSIKIFLNVHTDLVLDFILANVFKPPYNVAKLKLLSYISYAKLSTYKNLFTKILKIFINLILYNSIHLSDGYDIKNYSAIISNYKEENEYDKKSTISNENIKNGINEEFNKEEEKNNTYEYFYKTQIDLQDIARCLKDFLKYINEKNIDTFTEIIFAELKKYSSKIDLSYSTLCKCENDSKAEGINYVDLMKNYTIITDANKLKELKIYEYKEENGKIREIILSIFKYLLDIINDGDISLVTSENITSFHDNSTVDQNNNNSKRKKINKKINILNIYRITVYLNYLSNYTLIDLNKNVLDISSTIYVYLIELIKKLDNNYSYIDLFNSIINKYCTDNNLKEIPDDKYEIVGLNLNKRLFASFINMFTNVILLSTNSDIKIKAIDILRKLFVYTNTEVSNFFILKISGILIRILTNKYIEQAKYYIFSTFEVLIKKGSNYIKPLIPQLQTCIIKSLNNEKLKNQIIHILNIISEKKLSKVDLLINDLLNNINTQVNVQTSITILMILSNILNTADVNVKNILNKIINSIKTLFNHSNKEISFYSCKVYILLIFFHIQNKKQYLESILTLKSTLDINTYHFMLHISEINNFYDILKKENLLDTFKQLYIHMLKDEINSLQIICYQIFYNLSRYDDDCLLFIYNIINYLKLPPLIMISIELHRYYFKGLKNIFKKKANIYKENIPNFFIIIDNIFLALFNTLPVFKLLGESCIKYVLEIFDENQYKTKIDLLKEKMETKKYNQLLEYVSRVLIKKRNTTSESE</sequence>
<dbReference type="GeneID" id="39738461"/>
<dbReference type="GO" id="GO:0019887">
    <property type="term" value="F:protein kinase regulator activity"/>
    <property type="evidence" value="ECO:0007669"/>
    <property type="project" value="TreeGrafter"/>
</dbReference>
<feature type="region of interest" description="Disordered" evidence="3">
    <location>
        <begin position="2019"/>
        <end position="2171"/>
    </location>
</feature>
<gene>
    <name evidence="4" type="ORF">PRELSG_1403100</name>
</gene>
<evidence type="ECO:0000256" key="2">
    <source>
        <dbReference type="PROSITE-ProRule" id="PRU00103"/>
    </source>
</evidence>
<dbReference type="GO" id="GO:0005829">
    <property type="term" value="C:cytosol"/>
    <property type="evidence" value="ECO:0007669"/>
    <property type="project" value="TreeGrafter"/>
</dbReference>
<dbReference type="InterPro" id="IPR021133">
    <property type="entry name" value="HEAT_type_2"/>
</dbReference>
<dbReference type="RefSeq" id="XP_028534822.1">
    <property type="nucleotide sequence ID" value="XM_028679072.1"/>
</dbReference>
<dbReference type="PANTHER" id="PTHR23346">
    <property type="entry name" value="TRANSLATIONAL ACTIVATOR GCN1-RELATED"/>
    <property type="match status" value="1"/>
</dbReference>
<feature type="repeat" description="HEAT" evidence="2">
    <location>
        <begin position="1906"/>
        <end position="1940"/>
    </location>
</feature>
<proteinExistence type="predicted"/>
<evidence type="ECO:0000256" key="3">
    <source>
        <dbReference type="SAM" id="MobiDB-lite"/>
    </source>
</evidence>
<dbReference type="PROSITE" id="PS50077">
    <property type="entry name" value="HEAT_REPEAT"/>
    <property type="match status" value="1"/>
</dbReference>
<name>A0A1J1HB59_PLARL</name>
<dbReference type="KEGG" id="prel:PRELSG_1403100"/>
<evidence type="ECO:0000313" key="4">
    <source>
        <dbReference type="EMBL" id="CRH02301.1"/>
    </source>
</evidence>
<dbReference type="OMA" id="EMWPILL"/>